<organism evidence="2 3">
    <name type="scientific">Periconia macrospinosa</name>
    <dbReference type="NCBI Taxonomy" id="97972"/>
    <lineage>
        <taxon>Eukaryota</taxon>
        <taxon>Fungi</taxon>
        <taxon>Dikarya</taxon>
        <taxon>Ascomycota</taxon>
        <taxon>Pezizomycotina</taxon>
        <taxon>Dothideomycetes</taxon>
        <taxon>Pleosporomycetidae</taxon>
        <taxon>Pleosporales</taxon>
        <taxon>Massarineae</taxon>
        <taxon>Periconiaceae</taxon>
        <taxon>Periconia</taxon>
    </lineage>
</organism>
<feature type="region of interest" description="Disordered" evidence="1">
    <location>
        <begin position="237"/>
        <end position="268"/>
    </location>
</feature>
<feature type="compositionally biased region" description="Basic and acidic residues" evidence="1">
    <location>
        <begin position="1"/>
        <end position="27"/>
    </location>
</feature>
<dbReference type="EMBL" id="KZ805427">
    <property type="protein sequence ID" value="PVH97830.1"/>
    <property type="molecule type" value="Genomic_DNA"/>
</dbReference>
<evidence type="ECO:0000313" key="3">
    <source>
        <dbReference type="Proteomes" id="UP000244855"/>
    </source>
</evidence>
<accession>A0A2V1DI77</accession>
<feature type="region of interest" description="Disordered" evidence="1">
    <location>
        <begin position="422"/>
        <end position="450"/>
    </location>
</feature>
<feature type="compositionally biased region" description="Polar residues" evidence="1">
    <location>
        <begin position="330"/>
        <end position="350"/>
    </location>
</feature>
<gene>
    <name evidence="2" type="ORF">DM02DRAFT_730287</name>
</gene>
<dbReference type="AlphaFoldDB" id="A0A2V1DI77"/>
<feature type="compositionally biased region" description="Polar residues" evidence="1">
    <location>
        <begin position="52"/>
        <end position="61"/>
    </location>
</feature>
<feature type="region of interest" description="Disordered" evidence="1">
    <location>
        <begin position="52"/>
        <end position="73"/>
    </location>
</feature>
<keyword evidence="3" id="KW-1185">Reference proteome</keyword>
<feature type="compositionally biased region" description="Basic and acidic residues" evidence="1">
    <location>
        <begin position="435"/>
        <end position="450"/>
    </location>
</feature>
<reference evidence="2 3" key="1">
    <citation type="journal article" date="2018" name="Sci. Rep.">
        <title>Comparative genomics provides insights into the lifestyle and reveals functional heterogeneity of dark septate endophytic fungi.</title>
        <authorList>
            <person name="Knapp D.G."/>
            <person name="Nemeth J.B."/>
            <person name="Barry K."/>
            <person name="Hainaut M."/>
            <person name="Henrissat B."/>
            <person name="Johnson J."/>
            <person name="Kuo A."/>
            <person name="Lim J.H.P."/>
            <person name="Lipzen A."/>
            <person name="Nolan M."/>
            <person name="Ohm R.A."/>
            <person name="Tamas L."/>
            <person name="Grigoriev I.V."/>
            <person name="Spatafora J.W."/>
            <person name="Nagy L.G."/>
            <person name="Kovacs G.M."/>
        </authorList>
    </citation>
    <scope>NUCLEOTIDE SEQUENCE [LARGE SCALE GENOMIC DNA]</scope>
    <source>
        <strain evidence="2 3">DSE2036</strain>
    </source>
</reference>
<feature type="region of interest" description="Disordered" evidence="1">
    <location>
        <begin position="88"/>
        <end position="163"/>
    </location>
</feature>
<evidence type="ECO:0000313" key="2">
    <source>
        <dbReference type="EMBL" id="PVH97830.1"/>
    </source>
</evidence>
<name>A0A2V1DI77_9PLEO</name>
<dbReference type="OrthoDB" id="3801515at2759"/>
<protein>
    <submittedName>
        <fullName evidence="2">Uncharacterized protein</fullName>
    </submittedName>
</protein>
<sequence>MARRHGTSDSKRHRSTRLDESPSRLEIEASPGHTFCSITSRRVVNTTAINQTPTTPVQASSRYEEGGVPLEVPHTPLRGTAQILSALSSTPTNEANTGRRRVNHSSILSHSPARPGHCSRMKQIFEQAGKSSTPSVDCGRIRYPQLPDISDHSSSTNGEQKQPFVLPGTINASPNLRAFSPPSAIKPNSTTSTPLYGNFSESWSDDSGYINAESFTHKSAETSRCWVQDWLSAVSEWDDDTDSKSHRSSRSCSPKNDDVGKHGYFSGPLDTPPVHNISLPFRHRGYAPADPFVSLTGANNANLVGSADGKFRPTYRVPPTTNKERHISDTCKQLNLSPETGTTNSSSPKSAQKPDMGLSLLSPNVCIERGTSQQSFKTVSGQKASKNAAYVIRQSSKENLAAEAETLYSSKMWQNLSPTVYTRTRSARYPQHTATEPDGRSLNDREKSII</sequence>
<proteinExistence type="predicted"/>
<evidence type="ECO:0000256" key="1">
    <source>
        <dbReference type="SAM" id="MobiDB-lite"/>
    </source>
</evidence>
<dbReference type="Proteomes" id="UP000244855">
    <property type="component" value="Unassembled WGS sequence"/>
</dbReference>
<feature type="region of interest" description="Disordered" evidence="1">
    <location>
        <begin position="312"/>
        <end position="358"/>
    </location>
</feature>
<feature type="region of interest" description="Disordered" evidence="1">
    <location>
        <begin position="1"/>
        <end position="32"/>
    </location>
</feature>